<feature type="transmembrane region" description="Helical" evidence="1">
    <location>
        <begin position="439"/>
        <end position="458"/>
    </location>
</feature>
<reference evidence="2 3" key="1">
    <citation type="submission" date="2016-08" db="EMBL/GenBank/DDBJ databases">
        <title>Whole genome sequence of Mesorhizobium sp. strain UASWS1009 isolated from industrial sewage.</title>
        <authorList>
            <person name="Crovadore J."/>
            <person name="Calmin G."/>
            <person name="Chablais R."/>
            <person name="Cochard B."/>
            <person name="Lefort F."/>
        </authorList>
    </citation>
    <scope>NUCLEOTIDE SEQUENCE [LARGE SCALE GENOMIC DNA]</scope>
    <source>
        <strain evidence="2 3">UASWS1009</strain>
    </source>
</reference>
<accession>A0A1C2DG55</accession>
<keyword evidence="1" id="KW-1133">Transmembrane helix</keyword>
<dbReference type="OrthoDB" id="1082056at2"/>
<feature type="transmembrane region" description="Helical" evidence="1">
    <location>
        <begin position="239"/>
        <end position="259"/>
    </location>
</feature>
<proteinExistence type="predicted"/>
<feature type="transmembrane region" description="Helical" evidence="1">
    <location>
        <begin position="271"/>
        <end position="291"/>
    </location>
</feature>
<feature type="transmembrane region" description="Helical" evidence="1">
    <location>
        <begin position="213"/>
        <end position="232"/>
    </location>
</feature>
<dbReference type="STRING" id="1566387.QV13_25335"/>
<feature type="transmembrane region" description="Helical" evidence="1">
    <location>
        <begin position="24"/>
        <end position="47"/>
    </location>
</feature>
<dbReference type="EMBL" id="MDEO01000036">
    <property type="protein sequence ID" value="OCX13741.1"/>
    <property type="molecule type" value="Genomic_DNA"/>
</dbReference>
<feature type="transmembrane region" description="Helical" evidence="1">
    <location>
        <begin position="388"/>
        <end position="405"/>
    </location>
</feature>
<evidence type="ECO:0000313" key="2">
    <source>
        <dbReference type="EMBL" id="OCX13741.1"/>
    </source>
</evidence>
<keyword evidence="1" id="KW-0812">Transmembrane</keyword>
<dbReference type="AlphaFoldDB" id="A0A1C2DG55"/>
<dbReference type="Proteomes" id="UP000094412">
    <property type="component" value="Unassembled WGS sequence"/>
</dbReference>
<feature type="transmembrane region" description="Helical" evidence="1">
    <location>
        <begin position="303"/>
        <end position="321"/>
    </location>
</feature>
<keyword evidence="1" id="KW-0472">Membrane</keyword>
<keyword evidence="3" id="KW-1185">Reference proteome</keyword>
<organism evidence="2 3">
    <name type="scientific">Mesorhizobium hungaricum</name>
    <dbReference type="NCBI Taxonomy" id="1566387"/>
    <lineage>
        <taxon>Bacteria</taxon>
        <taxon>Pseudomonadati</taxon>
        <taxon>Pseudomonadota</taxon>
        <taxon>Alphaproteobacteria</taxon>
        <taxon>Hyphomicrobiales</taxon>
        <taxon>Phyllobacteriaceae</taxon>
        <taxon>Mesorhizobium</taxon>
    </lineage>
</organism>
<evidence type="ECO:0000256" key="1">
    <source>
        <dbReference type="SAM" id="Phobius"/>
    </source>
</evidence>
<sequence length="603" mass="64003">MKTQANPANEFLKPWPLHGWRSDLAFAAGAAMLLVAIEACIGFPTLTNAGGDNDSQMRLVEVRDLLSGQGWFDLHQYRMGPQGGFIMHWSRLVDAPLAALITTAHALGLSMPAAETFAKIVWPTLMCWWTVFFIVQAARQYGGNAAGVPALVIAAAGPFFIGLYQPGNIDHHNVQLMLVAASLYFLLNAPHWRPAATLSGVCAGLTLAVGMETAPLVVVTGLGVAALFFMHGEREARTAFGFGLGFAGVSSVIFVTTIAPSNWNVATCDGFSVIQFVLAALAGFGLAATASVGSVRASRSYRLVALLLLGIVVVTVVAVFFPQCLRSPYAGLDPRLHTLWLDKISEVQSLFQLATDNRAMLFGAYATPLIALALVLRRLLRGDRRREVFVVGVLLLTALTISVWQVRGTNFTIALAAIPLAAWVASWREYATNFPSAKTTLASVAVWLVSLNAVWSVSASTISVIAESETSPVAGQSCETPGDYLALAAQPATTVMAISNLGSLILANTGQRVLAGPYHRNGEGNLLVLDAFTGTSTAAEAVVRGQHIGLVALCRGNSETRFLAGQSPDGFLAALIKGQVPSWLEPVAGTEGKALELYRVRTG</sequence>
<name>A0A1C2DG55_9HYPH</name>
<comment type="caution">
    <text evidence="2">The sequence shown here is derived from an EMBL/GenBank/DDBJ whole genome shotgun (WGS) entry which is preliminary data.</text>
</comment>
<feature type="transmembrane region" description="Helical" evidence="1">
    <location>
        <begin position="145"/>
        <end position="164"/>
    </location>
</feature>
<gene>
    <name evidence="2" type="ORF">QV13_25335</name>
</gene>
<feature type="transmembrane region" description="Helical" evidence="1">
    <location>
        <begin position="411"/>
        <end position="427"/>
    </location>
</feature>
<feature type="transmembrane region" description="Helical" evidence="1">
    <location>
        <begin position="359"/>
        <end position="376"/>
    </location>
</feature>
<evidence type="ECO:0000313" key="3">
    <source>
        <dbReference type="Proteomes" id="UP000094412"/>
    </source>
</evidence>
<protein>
    <submittedName>
        <fullName evidence="2">Polysaccharide biosynthesis protein GtrA</fullName>
    </submittedName>
</protein>
<feature type="transmembrane region" description="Helical" evidence="1">
    <location>
        <begin position="120"/>
        <end position="139"/>
    </location>
</feature>